<reference evidence="5 6" key="1">
    <citation type="journal article" date="2014" name="BMC Genomics">
        <title>Genome and secretome analysis of the hemibiotrophic fungal pathogen, Moniliophthora roreri, which causes frosty pod rot disease of cacao: mechanisms of the biotrophic and necrotrophic phases.</title>
        <authorList>
            <person name="Meinhardt L.W."/>
            <person name="Costa G.G.L."/>
            <person name="Thomazella D.P.T."/>
            <person name="Teixeira P.J.P.L."/>
            <person name="Carazzolle M.F."/>
            <person name="Schuster S.C."/>
            <person name="Carlson J.E."/>
            <person name="Guiltinan M.J."/>
            <person name="Mieczkowski P."/>
            <person name="Farmer A."/>
            <person name="Ramaraj T."/>
            <person name="Crozier J."/>
            <person name="Davis R.E."/>
            <person name="Shao J."/>
            <person name="Melnick R.L."/>
            <person name="Pereira G.A.G."/>
            <person name="Bailey B.A."/>
        </authorList>
    </citation>
    <scope>NUCLEOTIDE SEQUENCE [LARGE SCALE GENOMIC DNA]</scope>
    <source>
        <strain evidence="5 6">MCA 2997</strain>
    </source>
</reference>
<feature type="domain" description="Pentatricopeptide repeat-containing protein-mitochondrial" evidence="4">
    <location>
        <begin position="665"/>
        <end position="739"/>
    </location>
</feature>
<dbReference type="GO" id="GO:0003729">
    <property type="term" value="F:mRNA binding"/>
    <property type="evidence" value="ECO:0007669"/>
    <property type="project" value="TreeGrafter"/>
</dbReference>
<keyword evidence="6" id="KW-1185">Reference proteome</keyword>
<organism evidence="5 6">
    <name type="scientific">Moniliophthora roreri (strain MCA 2997)</name>
    <name type="common">Cocoa frosty pod rot fungus</name>
    <name type="synonym">Crinipellis roreri</name>
    <dbReference type="NCBI Taxonomy" id="1381753"/>
    <lineage>
        <taxon>Eukaryota</taxon>
        <taxon>Fungi</taxon>
        <taxon>Dikarya</taxon>
        <taxon>Basidiomycota</taxon>
        <taxon>Agaricomycotina</taxon>
        <taxon>Agaricomycetes</taxon>
        <taxon>Agaricomycetidae</taxon>
        <taxon>Agaricales</taxon>
        <taxon>Marasmiineae</taxon>
        <taxon>Marasmiaceae</taxon>
        <taxon>Moniliophthora</taxon>
    </lineage>
</organism>
<dbReference type="InterPro" id="IPR057027">
    <property type="entry name" value="TPR_mt"/>
</dbReference>
<dbReference type="HOGENOM" id="CLU_019520_0_0_1"/>
<name>V2Y0D0_MONRO</name>
<dbReference type="Gene3D" id="1.25.40.10">
    <property type="entry name" value="Tetratricopeptide repeat domain"/>
    <property type="match status" value="3"/>
</dbReference>
<evidence type="ECO:0000256" key="2">
    <source>
        <dbReference type="PROSITE-ProRule" id="PRU00708"/>
    </source>
</evidence>
<dbReference type="InterPro" id="IPR002885">
    <property type="entry name" value="PPR_rpt"/>
</dbReference>
<evidence type="ECO:0000259" key="4">
    <source>
        <dbReference type="Pfam" id="PF23276"/>
    </source>
</evidence>
<dbReference type="InterPro" id="IPR051114">
    <property type="entry name" value="Mito_RNA_Proc_CCM1"/>
</dbReference>
<dbReference type="PROSITE" id="PS51375">
    <property type="entry name" value="PPR"/>
    <property type="match status" value="2"/>
</dbReference>
<dbReference type="InterPro" id="IPR011990">
    <property type="entry name" value="TPR-like_helical_dom_sf"/>
</dbReference>
<feature type="compositionally biased region" description="Low complexity" evidence="3">
    <location>
        <begin position="89"/>
        <end position="111"/>
    </location>
</feature>
<feature type="region of interest" description="Disordered" evidence="3">
    <location>
        <begin position="89"/>
        <end position="112"/>
    </location>
</feature>
<evidence type="ECO:0000256" key="1">
    <source>
        <dbReference type="ARBA" id="ARBA00022737"/>
    </source>
</evidence>
<dbReference type="NCBIfam" id="TIGR00756">
    <property type="entry name" value="PPR"/>
    <property type="match status" value="3"/>
</dbReference>
<dbReference type="STRING" id="1381753.V2Y0D0"/>
<dbReference type="Pfam" id="PF01535">
    <property type="entry name" value="PPR"/>
    <property type="match status" value="2"/>
</dbReference>
<feature type="repeat" description="PPR" evidence="2">
    <location>
        <begin position="369"/>
        <end position="403"/>
    </location>
</feature>
<dbReference type="Proteomes" id="UP000017559">
    <property type="component" value="Unassembled WGS sequence"/>
</dbReference>
<dbReference type="Pfam" id="PF23276">
    <property type="entry name" value="TPR_24"/>
    <property type="match status" value="1"/>
</dbReference>
<dbReference type="AlphaFoldDB" id="V2Y0D0"/>
<dbReference type="PANTHER" id="PTHR47934:SF6">
    <property type="entry name" value="MITOCHONDRIAL GROUP I INTRON SPLICING FACTOR CCM1-RELATED"/>
    <property type="match status" value="1"/>
</dbReference>
<comment type="caution">
    <text evidence="5">The sequence shown here is derived from an EMBL/GenBank/DDBJ whole genome shotgun (WGS) entry which is preliminary data.</text>
</comment>
<keyword evidence="1" id="KW-0677">Repeat</keyword>
<dbReference type="PANTHER" id="PTHR47934">
    <property type="entry name" value="PENTATRICOPEPTIDE REPEAT-CONTAINING PROTEIN PET309, MITOCHONDRIAL"/>
    <property type="match status" value="1"/>
</dbReference>
<protein>
    <submittedName>
        <fullName evidence="5">Pentatricopeptide repeat-containing protein</fullName>
    </submittedName>
</protein>
<gene>
    <name evidence="5" type="ORF">Moror_322</name>
</gene>
<evidence type="ECO:0000313" key="5">
    <source>
        <dbReference type="EMBL" id="ESK98205.1"/>
    </source>
</evidence>
<feature type="repeat" description="PPR" evidence="2">
    <location>
        <begin position="624"/>
        <end position="658"/>
    </location>
</feature>
<dbReference type="EMBL" id="AWSO01000004">
    <property type="protein sequence ID" value="ESK98205.1"/>
    <property type="molecule type" value="Genomic_DNA"/>
</dbReference>
<dbReference type="KEGG" id="mrr:Moror_322"/>
<dbReference type="GO" id="GO:0005739">
    <property type="term" value="C:mitochondrion"/>
    <property type="evidence" value="ECO:0007669"/>
    <property type="project" value="TreeGrafter"/>
</dbReference>
<dbReference type="GO" id="GO:0007005">
    <property type="term" value="P:mitochondrion organization"/>
    <property type="evidence" value="ECO:0007669"/>
    <property type="project" value="TreeGrafter"/>
</dbReference>
<evidence type="ECO:0000313" key="6">
    <source>
        <dbReference type="Proteomes" id="UP000017559"/>
    </source>
</evidence>
<dbReference type="GO" id="GO:0006396">
    <property type="term" value="P:RNA processing"/>
    <property type="evidence" value="ECO:0007669"/>
    <property type="project" value="TreeGrafter"/>
</dbReference>
<accession>V2Y0D0</accession>
<dbReference type="OrthoDB" id="185373at2759"/>
<evidence type="ECO:0000256" key="3">
    <source>
        <dbReference type="SAM" id="MobiDB-lite"/>
    </source>
</evidence>
<proteinExistence type="predicted"/>
<sequence length="773" mass="87006">MSFRAGFLRARLSNGRVIVRDTSNTRLFARFNSQVVSVAVENRREQSAPKSRLQRYVDTLINATGQVDVINQYYPALSWEASQIGSASNSTPSPSLSPLNSSPSLRPTSSLSEEHVEKMLETLAASGRPIDLQRIEEILADMSDIFGMVPTAETHTAIIRGLLLRRNMLTILLWFKNMPLKPGGVSPTLEHYHMFLEAAPEFTSFKGMRNIISDMRKDGCSPTSETYKILLRAWWKLSPSPPPPSHIAQARIFEEMREQGLGYDPSIPDFLSSAYVAQGLDRWASDITDSYNVIFSSHLSSQEVLENKWIPRLSHVLVNDGFRAALDLYAEYVKEGGCASSRIFDTLLRYCTTRDRLHRIAKVLGMQPGRPQWSMLITEICRQGLMDEAFEVYEESKAAGIAPDATMIAPLIRGLFHHAGSPPPDSVVDTAIELYNDFKHASAALNLSTDGGRSAFSPGTDIYHTLIRNLTKSQNRQKYSPFMKTLLNDLLSQGIDIHRVAASITTIRMRLAGDEKEAFKEYQRGRLNLDRSGYESVLDAFCRISLQGNLSVPSLSLYFNIVKDMKKAGHGITVTVYNIILRHFGQIGTKAKTDPNYIHLMGKLVGVTRRVHDLITLDASIEPDAMLWNHLMDTYQRLGCFADAWRVWDQMSISGRFDHVSVSIILDACGHAGATHLAQQVIQRLKRDGYKLNLHNYNAWIECLCRLNNLNQALKVLCLEMVDDVLPDLDSVRIVRSFAKRPDIEVEILMRIRQYQPKLYVSLPDVQLEGLIS</sequence>